<feature type="transmembrane region" description="Helical" evidence="1">
    <location>
        <begin position="49"/>
        <end position="68"/>
    </location>
</feature>
<dbReference type="Proteomes" id="UP000701680">
    <property type="component" value="Unassembled WGS sequence"/>
</dbReference>
<keyword evidence="1" id="KW-0812">Transmembrane</keyword>
<dbReference type="EMBL" id="JAAITX010000003">
    <property type="protein sequence ID" value="NVH58200.1"/>
    <property type="molecule type" value="Genomic_DNA"/>
</dbReference>
<evidence type="ECO:0000256" key="1">
    <source>
        <dbReference type="SAM" id="Phobius"/>
    </source>
</evidence>
<evidence type="ECO:0000313" key="4">
    <source>
        <dbReference type="EMBL" id="NVH58200.1"/>
    </source>
</evidence>
<reference evidence="4" key="2">
    <citation type="submission" date="2020-02" db="EMBL/GenBank/DDBJ databases">
        <authorList>
            <person name="Littmann E."/>
            <person name="Sorbara M."/>
        </authorList>
    </citation>
    <scope>NUCLEOTIDE SEQUENCE</scope>
    <source>
        <strain evidence="4">MSK.17.11</strain>
        <strain evidence="3">MSK.17.38</strain>
    </source>
</reference>
<accession>A0A850HIE5</accession>
<protein>
    <submittedName>
        <fullName evidence="4">Zinc ribbon domain-containing protein</fullName>
    </submittedName>
</protein>
<sequence length="397" mass="45139">MFCPECGTRNADGAGFCEKCGARLNQHEEAPLSRPQKKEKKAWEKKDKILLVELAVLLVSIVIFFVVYNVQYSAKHVAERYVETLLEQNWGGFYDTILVEESGDFMTKEAFVTAQSLEEREKAEDFEITNISKRSGGFSSQKISVRYNVGKSKEKMDLKLKRKGLNWKVKAEGFVTKKYSIAVPKGAKVLVDKINVSDTEKPSHEMEGMDVYTIAPVFGPTHYVEVTGKEIDPVKMLVTSTEGEPVPVESGYNEKVLEKVTEQALEDWQEIMKGAVTNQRFSDVKVFEDMADEGKEDALEEFEHARDYNFDGDDTDIVPNEYTLSNGETSSKVVEGEEQSVIEVEIKGDYYYCYTNYYWEDSGEVENDEGQASSKLRYIKDGDGWKLYSIDLSPFYN</sequence>
<name>A0A850HIE5_9FIRM</name>
<gene>
    <name evidence="4" type="ORF">G5A66_05960</name>
    <name evidence="3" type="ORF">G5A75_05980</name>
</gene>
<dbReference type="InterPro" id="IPR026870">
    <property type="entry name" value="Zinc_ribbon_dom"/>
</dbReference>
<dbReference type="Proteomes" id="UP000528555">
    <property type="component" value="Unassembled WGS sequence"/>
</dbReference>
<dbReference type="AlphaFoldDB" id="A0A850HIE5"/>
<keyword evidence="1" id="KW-1133">Transmembrane helix</keyword>
<reference evidence="5 6" key="1">
    <citation type="journal article" date="2020" name="Cell Host Microbe">
        <title>Functional and Genomic Variation between Human-Derived Isolates of Lachnospiraceae Reveals Inter- and Intra-Species Diversity.</title>
        <authorList>
            <person name="Sorbara M.T."/>
            <person name="Littmann E.R."/>
            <person name="Fontana E."/>
            <person name="Moody T.U."/>
            <person name="Kohout C.E."/>
            <person name="Gjonbalaj M."/>
            <person name="Eaton V."/>
            <person name="Seok R."/>
            <person name="Leiner I.M."/>
            <person name="Pamer E.G."/>
        </authorList>
    </citation>
    <scope>NUCLEOTIDE SEQUENCE [LARGE SCALE GENOMIC DNA]</scope>
    <source>
        <strain evidence="4 5">MSK.17.11</strain>
        <strain evidence="3 6">MSK.17.38</strain>
    </source>
</reference>
<keyword evidence="5" id="KW-1185">Reference proteome</keyword>
<dbReference type="Pfam" id="PF13240">
    <property type="entry name" value="Zn_Ribbon_1"/>
    <property type="match status" value="1"/>
</dbReference>
<dbReference type="RefSeq" id="WP_173814566.1">
    <property type="nucleotide sequence ID" value="NZ_JAAITX010000003.1"/>
</dbReference>
<proteinExistence type="predicted"/>
<comment type="caution">
    <text evidence="4">The sequence shown here is derived from an EMBL/GenBank/DDBJ whole genome shotgun (WGS) entry which is preliminary data.</text>
</comment>
<keyword evidence="1" id="KW-0472">Membrane</keyword>
<evidence type="ECO:0000313" key="5">
    <source>
        <dbReference type="Proteomes" id="UP000528555"/>
    </source>
</evidence>
<evidence type="ECO:0000259" key="2">
    <source>
        <dbReference type="Pfam" id="PF13240"/>
    </source>
</evidence>
<evidence type="ECO:0000313" key="6">
    <source>
        <dbReference type="Proteomes" id="UP000701680"/>
    </source>
</evidence>
<organism evidence="4 5">
    <name type="scientific">Dorea phocaeensis</name>
    <dbReference type="NCBI Taxonomy" id="2040291"/>
    <lineage>
        <taxon>Bacteria</taxon>
        <taxon>Bacillati</taxon>
        <taxon>Bacillota</taxon>
        <taxon>Clostridia</taxon>
        <taxon>Lachnospirales</taxon>
        <taxon>Lachnospiraceae</taxon>
        <taxon>Dorea</taxon>
    </lineage>
</organism>
<dbReference type="EMBL" id="JAAIUO010000003">
    <property type="protein sequence ID" value="NSK14426.1"/>
    <property type="molecule type" value="Genomic_DNA"/>
</dbReference>
<feature type="domain" description="Zinc-ribbon" evidence="2">
    <location>
        <begin position="2"/>
        <end position="24"/>
    </location>
</feature>
<evidence type="ECO:0000313" key="3">
    <source>
        <dbReference type="EMBL" id="NSK14426.1"/>
    </source>
</evidence>